<sequence>MLLRLVRLELFKIARKPRTYIAFGAILAIVLLLQLALYKDGETYLRFALQSLEGSFGITGTIINGYFVCFVILQTLLVHVPLLIALVAGDSIAGEANMGTLRLLFSRPVSRSTVLLGKFIAALLYTLGLLVFMAVAALFGSLLLFGPGDLIILKSDMIVILDSGDVMWRYASAFGFAFLAMSTVAALAFFLSLFAENSIGPIIATMAVVIVCTILTTMDIPMFNALKPWLFTNHMLNWKGFFERPPDGAEIARSAALLAAHIVVFVGATLLIARKKDILS</sequence>
<feature type="transmembrane region" description="Helical" evidence="1">
    <location>
        <begin position="119"/>
        <end position="146"/>
    </location>
</feature>
<dbReference type="EMBL" id="BAABGY010000001">
    <property type="protein sequence ID" value="GAA4317932.1"/>
    <property type="molecule type" value="Genomic_DNA"/>
</dbReference>
<gene>
    <name evidence="2" type="ORF">GCM10023184_01820</name>
</gene>
<keyword evidence="1" id="KW-1133">Transmembrane helix</keyword>
<evidence type="ECO:0000256" key="1">
    <source>
        <dbReference type="SAM" id="Phobius"/>
    </source>
</evidence>
<keyword evidence="1" id="KW-0472">Membrane</keyword>
<feature type="transmembrane region" description="Helical" evidence="1">
    <location>
        <begin position="166"/>
        <end position="195"/>
    </location>
</feature>
<feature type="transmembrane region" description="Helical" evidence="1">
    <location>
        <begin position="58"/>
        <end position="88"/>
    </location>
</feature>
<reference evidence="3" key="1">
    <citation type="journal article" date="2019" name="Int. J. Syst. Evol. Microbiol.">
        <title>The Global Catalogue of Microorganisms (GCM) 10K type strain sequencing project: providing services to taxonomists for standard genome sequencing and annotation.</title>
        <authorList>
            <consortium name="The Broad Institute Genomics Platform"/>
            <consortium name="The Broad Institute Genome Sequencing Center for Infectious Disease"/>
            <person name="Wu L."/>
            <person name="Ma J."/>
        </authorList>
    </citation>
    <scope>NUCLEOTIDE SEQUENCE [LARGE SCALE GENOMIC DNA]</scope>
    <source>
        <strain evidence="3">JCM 17919</strain>
    </source>
</reference>
<dbReference type="RefSeq" id="WP_345252697.1">
    <property type="nucleotide sequence ID" value="NZ_BAABGY010000001.1"/>
</dbReference>
<proteinExistence type="predicted"/>
<comment type="caution">
    <text evidence="2">The sequence shown here is derived from an EMBL/GenBank/DDBJ whole genome shotgun (WGS) entry which is preliminary data.</text>
</comment>
<name>A0ABP8G5K0_9BACT</name>
<organism evidence="2 3">
    <name type="scientific">Flaviaesturariibacter amylovorans</name>
    <dbReference type="NCBI Taxonomy" id="1084520"/>
    <lineage>
        <taxon>Bacteria</taxon>
        <taxon>Pseudomonadati</taxon>
        <taxon>Bacteroidota</taxon>
        <taxon>Chitinophagia</taxon>
        <taxon>Chitinophagales</taxon>
        <taxon>Chitinophagaceae</taxon>
        <taxon>Flaviaestuariibacter</taxon>
    </lineage>
</organism>
<protein>
    <submittedName>
        <fullName evidence="2">ABC transporter permease</fullName>
    </submittedName>
</protein>
<feature type="transmembrane region" description="Helical" evidence="1">
    <location>
        <begin position="202"/>
        <end position="223"/>
    </location>
</feature>
<evidence type="ECO:0000313" key="3">
    <source>
        <dbReference type="Proteomes" id="UP001501725"/>
    </source>
</evidence>
<accession>A0ABP8G5K0</accession>
<keyword evidence="1" id="KW-0812">Transmembrane</keyword>
<evidence type="ECO:0000313" key="2">
    <source>
        <dbReference type="EMBL" id="GAA4317932.1"/>
    </source>
</evidence>
<dbReference type="PANTHER" id="PTHR37305:SF1">
    <property type="entry name" value="MEMBRANE PROTEIN"/>
    <property type="match status" value="1"/>
</dbReference>
<feature type="transmembrane region" description="Helical" evidence="1">
    <location>
        <begin position="20"/>
        <end position="38"/>
    </location>
</feature>
<keyword evidence="3" id="KW-1185">Reference proteome</keyword>
<dbReference type="PANTHER" id="PTHR37305">
    <property type="entry name" value="INTEGRAL MEMBRANE PROTEIN-RELATED"/>
    <property type="match status" value="1"/>
</dbReference>
<feature type="transmembrane region" description="Helical" evidence="1">
    <location>
        <begin position="251"/>
        <end position="273"/>
    </location>
</feature>
<dbReference type="Pfam" id="PF12679">
    <property type="entry name" value="ABC2_membrane_2"/>
    <property type="match status" value="1"/>
</dbReference>
<dbReference type="Proteomes" id="UP001501725">
    <property type="component" value="Unassembled WGS sequence"/>
</dbReference>